<name>A0ABT9WXQ6_9BACI</name>
<evidence type="ECO:0000256" key="1">
    <source>
        <dbReference type="PIRNR" id="PIRNR021424"/>
    </source>
</evidence>
<dbReference type="SUPFAM" id="SSF46785">
    <property type="entry name" value="Winged helix' DNA-binding domain"/>
    <property type="match status" value="1"/>
</dbReference>
<evidence type="ECO:0000313" key="2">
    <source>
        <dbReference type="EMBL" id="MDQ0178073.1"/>
    </source>
</evidence>
<reference evidence="2 3" key="1">
    <citation type="submission" date="2023-07" db="EMBL/GenBank/DDBJ databases">
        <title>Genomic Encyclopedia of Type Strains, Phase IV (KMG-IV): sequencing the most valuable type-strain genomes for metagenomic binning, comparative biology and taxonomic classification.</title>
        <authorList>
            <person name="Goeker M."/>
        </authorList>
    </citation>
    <scope>NUCLEOTIDE SEQUENCE [LARGE SCALE GENOMIC DNA]</scope>
    <source>
        <strain evidence="2 3">DSM 23837</strain>
    </source>
</reference>
<keyword evidence="1 2" id="KW-0238">DNA-binding</keyword>
<dbReference type="Gene3D" id="1.10.10.10">
    <property type="entry name" value="Winged helix-like DNA-binding domain superfamily/Winged helix DNA-binding domain"/>
    <property type="match status" value="1"/>
</dbReference>
<comment type="caution">
    <text evidence="2">The sequence shown here is derived from an EMBL/GenBank/DDBJ whole genome shotgun (WGS) entry which is preliminary data.</text>
</comment>
<dbReference type="PIRSF" id="PIRSF021424">
    <property type="entry name" value="RTP"/>
    <property type="match status" value="1"/>
</dbReference>
<accession>A0ABT9WXQ6</accession>
<keyword evidence="3" id="KW-1185">Reference proteome</keyword>
<proteinExistence type="predicted"/>
<dbReference type="InterPro" id="IPR036388">
    <property type="entry name" value="WH-like_DNA-bd_sf"/>
</dbReference>
<gene>
    <name evidence="2" type="ORF">J2S08_003967</name>
</gene>
<sequence length="125" mass="14623">MESQNQQRKSTGFLIKQRAFLKIYLITYIEQNQSYGMQLLDDIKSRFDGDGYKPQHSEIYRALHELLEDGVLTRGKIVKEGSKYQEVAVYHIGDKEKVNAYKKLIKHDLERCISILQKAVKDNFP</sequence>
<dbReference type="Proteomes" id="UP001223586">
    <property type="component" value="Unassembled WGS sequence"/>
</dbReference>
<dbReference type="GO" id="GO:0003677">
    <property type="term" value="F:DNA binding"/>
    <property type="evidence" value="ECO:0007669"/>
    <property type="project" value="UniProtKB-KW"/>
</dbReference>
<dbReference type="Pfam" id="PF02334">
    <property type="entry name" value="RTP"/>
    <property type="match status" value="1"/>
</dbReference>
<dbReference type="RefSeq" id="WP_370875721.1">
    <property type="nucleotide sequence ID" value="NZ_JAUSTT010000032.1"/>
</dbReference>
<dbReference type="InterPro" id="IPR036390">
    <property type="entry name" value="WH_DNA-bd_sf"/>
</dbReference>
<dbReference type="EMBL" id="JAUSTT010000032">
    <property type="protein sequence ID" value="MDQ0178073.1"/>
    <property type="molecule type" value="Genomic_DNA"/>
</dbReference>
<comment type="subunit">
    <text evidence="1">Homodimer.</text>
</comment>
<protein>
    <recommendedName>
        <fullName evidence="1">Replication termination protein</fullName>
    </recommendedName>
    <alternativeName>
        <fullName evidence="1">Replication terminator protein</fullName>
    </alternativeName>
</protein>
<comment type="function">
    <text evidence="1">Plays a role in DNA replication and termination (fork arrest mechanism). Two dimers of rtp bind to the two inverted repeat regions (IRI and IRII) present in the termination site. The binding of each dimer is centered on an 8 bp direct repeat.</text>
</comment>
<evidence type="ECO:0000313" key="3">
    <source>
        <dbReference type="Proteomes" id="UP001223586"/>
    </source>
</evidence>
<organism evidence="2 3">
    <name type="scientific">Bacillus chungangensis</name>
    <dbReference type="NCBI Taxonomy" id="587633"/>
    <lineage>
        <taxon>Bacteria</taxon>
        <taxon>Bacillati</taxon>
        <taxon>Bacillota</taxon>
        <taxon>Bacilli</taxon>
        <taxon>Bacillales</taxon>
        <taxon>Bacillaceae</taxon>
        <taxon>Bacillus</taxon>
    </lineage>
</organism>
<dbReference type="InterPro" id="IPR003432">
    <property type="entry name" value="RTP"/>
</dbReference>